<evidence type="ECO:0000256" key="2">
    <source>
        <dbReference type="SAM" id="MobiDB-lite"/>
    </source>
</evidence>
<dbReference type="PANTHER" id="PTHR33744">
    <property type="entry name" value="CARBOHYDRATE DIACID REGULATOR"/>
    <property type="match status" value="1"/>
</dbReference>
<dbReference type="InterPro" id="IPR029016">
    <property type="entry name" value="GAF-like_dom_sf"/>
</dbReference>
<name>A0ABS4INA2_9BACL</name>
<dbReference type="Pfam" id="PF07905">
    <property type="entry name" value="PucR"/>
    <property type="match status" value="1"/>
</dbReference>
<dbReference type="Gene3D" id="1.10.10.2840">
    <property type="entry name" value="PucR C-terminal helix-turn-helix domain"/>
    <property type="match status" value="1"/>
</dbReference>
<dbReference type="RefSeq" id="WP_209969796.1">
    <property type="nucleotide sequence ID" value="NZ_JAGGLB010000002.1"/>
</dbReference>
<gene>
    <name evidence="6" type="ORF">J2Z66_000609</name>
</gene>
<evidence type="ECO:0000259" key="4">
    <source>
        <dbReference type="Pfam" id="PF13556"/>
    </source>
</evidence>
<feature type="domain" description="PucR C-terminal helix-turn-helix" evidence="4">
    <location>
        <begin position="477"/>
        <end position="535"/>
    </location>
</feature>
<dbReference type="Pfam" id="PF17853">
    <property type="entry name" value="GGDEF_2"/>
    <property type="match status" value="1"/>
</dbReference>
<sequence length="540" mass="60725">MKLIDALQLSSFQHASLVAGANGLERAIRWVHVVDLPDPLPWVRAGDLLLTTGYAWPTEAEQQRKLIYALAERGLAGVGLAVPQFLPKMPAPACAAADEIGFPLFEIPWEVPFTSITEEIHNSILTIHYKLQEQSEAIHRELMRTALEAEGLQDIVTTLGKLLGRTVTIELPEGSLLAAYYLGEQLGHQDQPEQQDHKEQQIPYQAAKRHEANASIEQQRYLKTLRAGGQHLHIPAAPELGLPERFVCPIHINREMVGLLWVFEEENPLNELDIRTVQYAAIIMALHISQQRALASLEAQLGYSFLDSLLEGHFNPTSQALKRAQIFGFDPNGIYRVGILVLNAQVPLSREAIAEREHLAELLRRQFQEFGTPPLLSLTQNQIIFLLPEPYKAEQIWEPLKASTISLAVSRAHRGFAAVQQAYNDVRAILPHLIPGQYHDYDELLVPLVLTGDKEARASFLEKLFAPLKAAKNGEVLIQTLLMLARTGFHLKRTAEELCIHPKTLRYRMDRLVKLGAYDLHDAETQFNLQLAIRLLSLEE</sequence>
<evidence type="ECO:0000256" key="1">
    <source>
        <dbReference type="ARBA" id="ARBA00006754"/>
    </source>
</evidence>
<dbReference type="Proteomes" id="UP001519287">
    <property type="component" value="Unassembled WGS sequence"/>
</dbReference>
<dbReference type="PANTHER" id="PTHR33744:SF1">
    <property type="entry name" value="DNA-BINDING TRANSCRIPTIONAL ACTIVATOR ADER"/>
    <property type="match status" value="1"/>
</dbReference>
<comment type="similarity">
    <text evidence="1">Belongs to the CdaR family.</text>
</comment>
<dbReference type="InterPro" id="IPR041522">
    <property type="entry name" value="CdaR_GGDEF"/>
</dbReference>
<dbReference type="InterPro" id="IPR012914">
    <property type="entry name" value="PucR_dom"/>
</dbReference>
<evidence type="ECO:0000313" key="6">
    <source>
        <dbReference type="EMBL" id="MBP1989014.1"/>
    </source>
</evidence>
<reference evidence="6 7" key="1">
    <citation type="submission" date="2021-03" db="EMBL/GenBank/DDBJ databases">
        <title>Genomic Encyclopedia of Type Strains, Phase IV (KMG-IV): sequencing the most valuable type-strain genomes for metagenomic binning, comparative biology and taxonomic classification.</title>
        <authorList>
            <person name="Goeker M."/>
        </authorList>
    </citation>
    <scope>NUCLEOTIDE SEQUENCE [LARGE SCALE GENOMIC DNA]</scope>
    <source>
        <strain evidence="6 7">DSM 26048</strain>
    </source>
</reference>
<feature type="domain" description="CdaR GGDEF-like" evidence="5">
    <location>
        <begin position="316"/>
        <end position="428"/>
    </location>
</feature>
<organism evidence="6 7">
    <name type="scientific">Paenibacillus eucommiae</name>
    <dbReference type="NCBI Taxonomy" id="1355755"/>
    <lineage>
        <taxon>Bacteria</taxon>
        <taxon>Bacillati</taxon>
        <taxon>Bacillota</taxon>
        <taxon>Bacilli</taxon>
        <taxon>Bacillales</taxon>
        <taxon>Paenibacillaceae</taxon>
        <taxon>Paenibacillus</taxon>
    </lineage>
</organism>
<dbReference type="Gene3D" id="3.30.450.40">
    <property type="match status" value="1"/>
</dbReference>
<feature type="region of interest" description="Disordered" evidence="2">
    <location>
        <begin position="188"/>
        <end position="209"/>
    </location>
</feature>
<dbReference type="EMBL" id="JAGGLB010000002">
    <property type="protein sequence ID" value="MBP1989014.1"/>
    <property type="molecule type" value="Genomic_DNA"/>
</dbReference>
<evidence type="ECO:0000259" key="5">
    <source>
        <dbReference type="Pfam" id="PF17853"/>
    </source>
</evidence>
<accession>A0ABS4INA2</accession>
<evidence type="ECO:0000313" key="7">
    <source>
        <dbReference type="Proteomes" id="UP001519287"/>
    </source>
</evidence>
<dbReference type="Pfam" id="PF13556">
    <property type="entry name" value="HTH_30"/>
    <property type="match status" value="1"/>
</dbReference>
<proteinExistence type="inferred from homology"/>
<feature type="domain" description="Purine catabolism PurC-like" evidence="3">
    <location>
        <begin position="5"/>
        <end position="124"/>
    </location>
</feature>
<feature type="compositionally biased region" description="Basic and acidic residues" evidence="2">
    <location>
        <begin position="190"/>
        <end position="200"/>
    </location>
</feature>
<keyword evidence="7" id="KW-1185">Reference proteome</keyword>
<dbReference type="InterPro" id="IPR051448">
    <property type="entry name" value="CdaR-like_regulators"/>
</dbReference>
<dbReference type="InterPro" id="IPR025736">
    <property type="entry name" value="PucR_C-HTH_dom"/>
</dbReference>
<protein>
    <submittedName>
        <fullName evidence="6">Purine catabolism regulator</fullName>
    </submittedName>
</protein>
<dbReference type="InterPro" id="IPR042070">
    <property type="entry name" value="PucR_C-HTH_sf"/>
</dbReference>
<comment type="caution">
    <text evidence="6">The sequence shown here is derived from an EMBL/GenBank/DDBJ whole genome shotgun (WGS) entry which is preliminary data.</text>
</comment>
<evidence type="ECO:0000259" key="3">
    <source>
        <dbReference type="Pfam" id="PF07905"/>
    </source>
</evidence>